<organism evidence="1 2">
    <name type="scientific">Thermoproteus tenax (strain ATCC 35583 / DSM 2078 / JCM 9277 / NBRC 100435 / Kra 1)</name>
    <dbReference type="NCBI Taxonomy" id="768679"/>
    <lineage>
        <taxon>Archaea</taxon>
        <taxon>Thermoproteota</taxon>
        <taxon>Thermoprotei</taxon>
        <taxon>Thermoproteales</taxon>
        <taxon>Thermoproteaceae</taxon>
        <taxon>Thermoproteus</taxon>
    </lineage>
</organism>
<keyword evidence="2" id="KW-1185">Reference proteome</keyword>
<name>G4RP68_THETK</name>
<protein>
    <submittedName>
        <fullName evidence="1">Uncharacterized protein</fullName>
    </submittedName>
</protein>
<sequence>MIAYADHPDGGAIVDISQLERALERSALFLSLVVFREVPSLMEKAFREWARIGTPDVAEAIYAYTYQYIKRIITDRELLLRIAELFNRMGAPDVLAMQRALAISAGITTCDIGGLIFVENPRTSLYSRPSGTTPPDAITSSVYARAHLVINRGSRTIIDWDTFCVVPYLPTGDPYVIHPLQRLHNAGYFVATRGIPRCVASDGSPTDGAALAPRGLAKLLGLPPCA</sequence>
<dbReference type="KEGG" id="ttn:TTX_0706"/>
<dbReference type="GeneID" id="11261600"/>
<dbReference type="HOGENOM" id="CLU_1253631_0_0_2"/>
<evidence type="ECO:0000313" key="1">
    <source>
        <dbReference type="EMBL" id="CCC81363.1"/>
    </source>
</evidence>
<dbReference type="EMBL" id="FN869859">
    <property type="protein sequence ID" value="CCC81363.1"/>
    <property type="molecule type" value="Genomic_DNA"/>
</dbReference>
<dbReference type="Proteomes" id="UP000002654">
    <property type="component" value="Chromosome"/>
</dbReference>
<reference evidence="1 2" key="1">
    <citation type="journal article" date="2011" name="PLoS ONE">
        <title>The complete genome sequence of Thermoproteus tenax: a physiologically versatile member of the Crenarchaeota.</title>
        <authorList>
            <person name="Siebers B."/>
            <person name="Zaparty M."/>
            <person name="Raddatz G."/>
            <person name="Tjaden B."/>
            <person name="Albers S.V."/>
            <person name="Bell S.D."/>
            <person name="Blombach F."/>
            <person name="Kletzin A."/>
            <person name="Kyrpides N."/>
            <person name="Lanz C."/>
            <person name="Plagens A."/>
            <person name="Rampp M."/>
            <person name="Rosinus A."/>
            <person name="von Jan M."/>
            <person name="Makarova K.S."/>
            <person name="Klenk H.P."/>
            <person name="Schuster S.C."/>
            <person name="Hensel R."/>
        </authorList>
    </citation>
    <scope>NUCLEOTIDE SEQUENCE [LARGE SCALE GENOMIC DNA]</scope>
    <source>
        <strain evidence="2">ATCC 35583 / DSM 2078 / JCM 9277 / NBRC 100435 / Kra 1</strain>
    </source>
</reference>
<proteinExistence type="predicted"/>
<dbReference type="OrthoDB" id="27957at2157"/>
<dbReference type="STRING" id="768679.TTX_0706"/>
<accession>G4RP68</accession>
<dbReference type="PATRIC" id="fig|768679.9.peg.717"/>
<gene>
    <name evidence="1" type="ordered locus">TTX_0706</name>
</gene>
<dbReference type="eggNOG" id="arCOG05593">
    <property type="taxonomic scope" value="Archaea"/>
</dbReference>
<dbReference type="RefSeq" id="WP_014126619.1">
    <property type="nucleotide sequence ID" value="NC_016070.1"/>
</dbReference>
<dbReference type="AlphaFoldDB" id="G4RP68"/>
<evidence type="ECO:0000313" key="2">
    <source>
        <dbReference type="Proteomes" id="UP000002654"/>
    </source>
</evidence>
<dbReference type="PaxDb" id="768679-TTX_0706"/>